<dbReference type="GO" id="GO:0003777">
    <property type="term" value="F:microtubule motor activity"/>
    <property type="evidence" value="ECO:0007669"/>
    <property type="project" value="EnsemblPlants"/>
</dbReference>
<dbReference type="PROSITE" id="PS50067">
    <property type="entry name" value="KINESIN_MOTOR_2"/>
    <property type="match status" value="1"/>
</dbReference>
<dbReference type="PANTHER" id="PTHR24115">
    <property type="entry name" value="KINESIN-RELATED"/>
    <property type="match status" value="1"/>
</dbReference>
<dbReference type="Gene3D" id="3.40.850.10">
    <property type="entry name" value="Kinesin motor domain"/>
    <property type="match status" value="1"/>
</dbReference>
<evidence type="ECO:0000256" key="10">
    <source>
        <dbReference type="SAM" id="MobiDB-lite"/>
    </source>
</evidence>
<protein>
    <recommendedName>
        <fullName evidence="7">Kinesin-like protein KIN-10A</fullName>
    </recommendedName>
</protein>
<evidence type="ECO:0000313" key="13">
    <source>
        <dbReference type="Proteomes" id="UP000029120"/>
    </source>
</evidence>
<dbReference type="InterPro" id="IPR027417">
    <property type="entry name" value="P-loop_NTPase"/>
</dbReference>
<feature type="binding site" evidence="8">
    <location>
        <begin position="129"/>
        <end position="136"/>
    </location>
    <ligand>
        <name>ATP</name>
        <dbReference type="ChEBI" id="CHEBI:30616"/>
    </ligand>
</feature>
<gene>
    <name evidence="12" type="ORF">AALP_AAs68934U000200</name>
</gene>
<dbReference type="GO" id="GO:0005874">
    <property type="term" value="C:microtubule"/>
    <property type="evidence" value="ECO:0007669"/>
    <property type="project" value="UniProtKB-KW"/>
</dbReference>
<dbReference type="PANTHER" id="PTHR24115:SF416">
    <property type="entry name" value="KINESIN-LIKE PROTEIN KIN-10A"/>
    <property type="match status" value="1"/>
</dbReference>
<dbReference type="SUPFAM" id="SSF52540">
    <property type="entry name" value="P-loop containing nucleoside triphosphate hydrolases"/>
    <property type="match status" value="1"/>
</dbReference>
<keyword evidence="3 8" id="KW-0067">ATP-binding</keyword>
<evidence type="ECO:0000256" key="9">
    <source>
        <dbReference type="SAM" id="Coils"/>
    </source>
</evidence>
<keyword evidence="13" id="KW-1185">Reference proteome</keyword>
<dbReference type="OrthoDB" id="3176171at2759"/>
<proteinExistence type="inferred from homology"/>
<evidence type="ECO:0000256" key="2">
    <source>
        <dbReference type="ARBA" id="ARBA00022741"/>
    </source>
</evidence>
<feature type="compositionally biased region" description="Polar residues" evidence="10">
    <location>
        <begin position="1"/>
        <end position="38"/>
    </location>
</feature>
<dbReference type="InterPro" id="IPR027640">
    <property type="entry name" value="Kinesin-like_fam"/>
</dbReference>
<keyword evidence="2 8" id="KW-0547">Nucleotide-binding</keyword>
<dbReference type="Gramene" id="KFK22442">
    <property type="protein sequence ID" value="KFK22442"/>
    <property type="gene ID" value="AALP_AAs68934U000200"/>
</dbReference>
<accession>A0A087FXU0</accession>
<evidence type="ECO:0000313" key="12">
    <source>
        <dbReference type="EMBL" id="KFK22442.1"/>
    </source>
</evidence>
<feature type="compositionally biased region" description="Basic and acidic residues" evidence="10">
    <location>
        <begin position="39"/>
        <end position="48"/>
    </location>
</feature>
<evidence type="ECO:0000256" key="8">
    <source>
        <dbReference type="PROSITE-ProRule" id="PRU00283"/>
    </source>
</evidence>
<organism evidence="12 13">
    <name type="scientific">Arabis alpina</name>
    <name type="common">Alpine rock-cress</name>
    <dbReference type="NCBI Taxonomy" id="50452"/>
    <lineage>
        <taxon>Eukaryota</taxon>
        <taxon>Viridiplantae</taxon>
        <taxon>Streptophyta</taxon>
        <taxon>Embryophyta</taxon>
        <taxon>Tracheophyta</taxon>
        <taxon>Spermatophyta</taxon>
        <taxon>Magnoliopsida</taxon>
        <taxon>eudicotyledons</taxon>
        <taxon>Gunneridae</taxon>
        <taxon>Pentapetalae</taxon>
        <taxon>rosids</taxon>
        <taxon>malvids</taxon>
        <taxon>Brassicales</taxon>
        <taxon>Brassicaceae</taxon>
        <taxon>Arabideae</taxon>
        <taxon>Arabis</taxon>
    </lineage>
</organism>
<keyword evidence="4 9" id="KW-0175">Coiled coil</keyword>
<dbReference type="AlphaFoldDB" id="A0A087FXU0"/>
<dbReference type="Proteomes" id="UP000029120">
    <property type="component" value="Unassembled WGS sequence"/>
</dbReference>
<dbReference type="OMA" id="MDMSIDF"/>
<evidence type="ECO:0000256" key="6">
    <source>
        <dbReference type="ARBA" id="ARBA00061615"/>
    </source>
</evidence>
<dbReference type="eggNOG" id="KOG0243">
    <property type="taxonomic scope" value="Eukaryota"/>
</dbReference>
<dbReference type="GO" id="GO:0008017">
    <property type="term" value="F:microtubule binding"/>
    <property type="evidence" value="ECO:0007669"/>
    <property type="project" value="EnsemblPlants"/>
</dbReference>
<evidence type="ECO:0000256" key="4">
    <source>
        <dbReference type="ARBA" id="ARBA00023054"/>
    </source>
</evidence>
<evidence type="ECO:0000256" key="3">
    <source>
        <dbReference type="ARBA" id="ARBA00022840"/>
    </source>
</evidence>
<evidence type="ECO:0000256" key="5">
    <source>
        <dbReference type="ARBA" id="ARBA00023175"/>
    </source>
</evidence>
<dbReference type="InterPro" id="IPR036961">
    <property type="entry name" value="Kinesin_motor_dom_sf"/>
</dbReference>
<dbReference type="SMART" id="SM00129">
    <property type="entry name" value="KISc"/>
    <property type="match status" value="1"/>
</dbReference>
<feature type="coiled-coil region" evidence="9">
    <location>
        <begin position="402"/>
        <end position="511"/>
    </location>
</feature>
<dbReference type="GO" id="GO:0016887">
    <property type="term" value="F:ATP hydrolysis activity"/>
    <property type="evidence" value="ECO:0007669"/>
    <property type="project" value="TreeGrafter"/>
</dbReference>
<feature type="domain" description="Kinesin motor" evidence="11">
    <location>
        <begin position="47"/>
        <end position="368"/>
    </location>
</feature>
<dbReference type="EMBL" id="KL989161">
    <property type="protein sequence ID" value="KFK22442.1"/>
    <property type="molecule type" value="Genomic_DNA"/>
</dbReference>
<dbReference type="FunFam" id="3.40.850.10:FF:000068">
    <property type="entry name" value="p-loop containing nucleoside triphosphate hydrolase superfamily protein"/>
    <property type="match status" value="1"/>
</dbReference>
<keyword evidence="1" id="KW-0493">Microtubule</keyword>
<dbReference type="PRINTS" id="PR00380">
    <property type="entry name" value="KINESINHEAVY"/>
</dbReference>
<reference evidence="13" key="1">
    <citation type="journal article" date="2015" name="Nat. Plants">
        <title>Genome expansion of Arabis alpina linked with retrotransposition and reduced symmetric DNA methylation.</title>
        <authorList>
            <person name="Willing E.M."/>
            <person name="Rawat V."/>
            <person name="Mandakova T."/>
            <person name="Maumus F."/>
            <person name="James G.V."/>
            <person name="Nordstroem K.J."/>
            <person name="Becker C."/>
            <person name="Warthmann N."/>
            <person name="Chica C."/>
            <person name="Szarzynska B."/>
            <person name="Zytnicki M."/>
            <person name="Albani M.C."/>
            <person name="Kiefer C."/>
            <person name="Bergonzi S."/>
            <person name="Castaings L."/>
            <person name="Mateos J.L."/>
            <person name="Berns M.C."/>
            <person name="Bujdoso N."/>
            <person name="Piofczyk T."/>
            <person name="de Lorenzo L."/>
            <person name="Barrero-Sicilia C."/>
            <person name="Mateos I."/>
            <person name="Piednoel M."/>
            <person name="Hagmann J."/>
            <person name="Chen-Min-Tao R."/>
            <person name="Iglesias-Fernandez R."/>
            <person name="Schuster S.C."/>
            <person name="Alonso-Blanco C."/>
            <person name="Roudier F."/>
            <person name="Carbonero P."/>
            <person name="Paz-Ares J."/>
            <person name="Davis S.J."/>
            <person name="Pecinka A."/>
            <person name="Quesneville H."/>
            <person name="Colot V."/>
            <person name="Lysak M.A."/>
            <person name="Weigel D."/>
            <person name="Coupland G."/>
            <person name="Schneeberger K."/>
        </authorList>
    </citation>
    <scope>NUCLEOTIDE SEQUENCE [LARGE SCALE GENOMIC DNA]</scope>
    <source>
        <strain evidence="13">cv. Pajares</strain>
    </source>
</reference>
<evidence type="ECO:0000256" key="7">
    <source>
        <dbReference type="ARBA" id="ARBA00073419"/>
    </source>
</evidence>
<name>A0A087FXU0_ARAAL</name>
<evidence type="ECO:0000256" key="1">
    <source>
        <dbReference type="ARBA" id="ARBA00022701"/>
    </source>
</evidence>
<sequence>MAPTPSSTRSNQTQFTLIRTPQTKQRLNFISKTPNQDPGSKDQPEHPVEVIGRIRDYPDRKDSSLPSILEVNPDNQTVRVRGDTGYRDFTLDGVSFSEQEGIECFYKKFIEERIKGVKLGNKCTIMMYGPTGAGKSHTMFGCGKQPGIVYRSLRDILGDSDQEGVTFVQVSVLEVYNEEIYDLLSTNSSNNLGIGWPKGGSNSKVRLEVMGKKAKNATFISGTEAGKISKEIVKVEKRRIVKSTLCNERSSRSHCMIILDVPTVGGRLMLVDMAGSENIDQAGQTGFEAKMQTAKINQGNIALKRVVESIANGDSHVPFRDSKLTMLLQDSFEDDKSKILMILCASPDPKEMHKTLCTLEYGAKAKCIVRGSHIPNKDKNGGDESSSAVILGTRIAAMDEFICKLQSEKKQQEKERNDAQKQLKKKEEEVAALRSLLKQKEYCATNEEAIKEKVNERTQLLKSELDKKLEECRRMAEEFVEMERRRMEERIVQQQEELEMMRRRLEEIEADFRRSKDGGSTDETSGFAKRLMSLYSNDDHGMVKSMDLDMGKSMDLDMGDPEPIKQVWGAPVSHQSSNTISSNFTSLLQPKASENMFAQMYPDRVCLSTVFEDEEVEEDEEKVIVEDKSICSITTPMPSLNYEGLGKENCFNSTDDKESASSRKLRIQNIFTLCGNQRELSQHIGPEEGQADKTDDQLWSITNKAEALAAEEAKENNISADESKNGQIDIFVKWEATADNPRKQLITTLRVTKDATLTDLRKLIEIYLGADNQAFTFLKLGEPCGAQVVAKEKESTVQARSLPLCNGHAYLATLRPGKSLHLQSPAPASPLPLTPIENKMQFTPISRVTSNHQVDELSSPSLVAHLSSTPFITLRRH</sequence>
<keyword evidence="5 8" id="KW-0505">Motor protein</keyword>
<dbReference type="Pfam" id="PF00225">
    <property type="entry name" value="Kinesin"/>
    <property type="match status" value="1"/>
</dbReference>
<feature type="region of interest" description="Disordered" evidence="10">
    <location>
        <begin position="1"/>
        <end position="48"/>
    </location>
</feature>
<dbReference type="GO" id="GO:0005871">
    <property type="term" value="C:kinesin complex"/>
    <property type="evidence" value="ECO:0007669"/>
    <property type="project" value="TreeGrafter"/>
</dbReference>
<comment type="similarity">
    <text evidence="6">Belongs to the TRAFAC class myosin-kinesin ATPase superfamily. Kinesin family. KIN-10 subfamily.</text>
</comment>
<dbReference type="GO" id="GO:0005524">
    <property type="term" value="F:ATP binding"/>
    <property type="evidence" value="ECO:0007669"/>
    <property type="project" value="UniProtKB-UniRule"/>
</dbReference>
<dbReference type="InterPro" id="IPR001752">
    <property type="entry name" value="Kinesin_motor_dom"/>
</dbReference>
<dbReference type="GO" id="GO:0009524">
    <property type="term" value="C:phragmoplast"/>
    <property type="evidence" value="ECO:0007669"/>
    <property type="project" value="EnsemblPlants"/>
</dbReference>
<evidence type="ECO:0000259" key="11">
    <source>
        <dbReference type="PROSITE" id="PS50067"/>
    </source>
</evidence>
<dbReference type="GO" id="GO:0031535">
    <property type="term" value="P:plus-end directed microtubule sliding"/>
    <property type="evidence" value="ECO:0007669"/>
    <property type="project" value="EnsemblPlants"/>
</dbReference>